<evidence type="ECO:0000313" key="2">
    <source>
        <dbReference type="Proteomes" id="UP001237475"/>
    </source>
</evidence>
<protein>
    <submittedName>
        <fullName evidence="1">Uncharacterized protein</fullName>
    </submittedName>
</protein>
<gene>
    <name evidence="1" type="ORF">OPT59_03580</name>
</gene>
<dbReference type="EMBL" id="CP125360">
    <property type="protein sequence ID" value="WHM79792.1"/>
    <property type="molecule type" value="Genomic_DNA"/>
</dbReference>
<name>A0AB38Y377_STREQ</name>
<dbReference type="RefSeq" id="WP_227985728.1">
    <property type="nucleotide sequence ID" value="NZ_BLBI01000062.1"/>
</dbReference>
<organism evidence="1 2">
    <name type="scientific">Streptococcus dysgalactiae subsp. equisimilis</name>
    <name type="common">Streptococcus equisimilis</name>
    <dbReference type="NCBI Taxonomy" id="119602"/>
    <lineage>
        <taxon>Bacteria</taxon>
        <taxon>Bacillati</taxon>
        <taxon>Bacillota</taxon>
        <taxon>Bacilli</taxon>
        <taxon>Lactobacillales</taxon>
        <taxon>Streptococcaceae</taxon>
        <taxon>Streptococcus</taxon>
    </lineage>
</organism>
<dbReference type="Proteomes" id="UP001237475">
    <property type="component" value="Chromosome"/>
</dbReference>
<sequence>MTMVLRNTTIVEDIEKARAKKKYLPSFPTGILRKGINQDGITQLDSQTDVVFGEKLIEVRIPWQLLNFLIQPLREFMMTT</sequence>
<accession>A0AB38Y377</accession>
<proteinExistence type="predicted"/>
<dbReference type="AlphaFoldDB" id="A0AB38Y377"/>
<evidence type="ECO:0000313" key="1">
    <source>
        <dbReference type="EMBL" id="WHM79792.1"/>
    </source>
</evidence>
<reference evidence="1" key="1">
    <citation type="submission" date="2023-04" db="EMBL/GenBank/DDBJ databases">
        <title>Complete genomes of S. dygalactiae subsp equisimilis isolates causing bacteremia in cancer patients.</title>
        <authorList>
            <person name="Anand S."/>
            <person name="Arias J."/>
            <person name="Delafuente J."/>
            <person name="Elgamal H."/>
            <person name="Prevost T."/>
            <person name="Liu X."/>
            <person name="Kalia A."/>
        </authorList>
    </citation>
    <scope>NUCLEOTIDE SEQUENCE</scope>
    <source>
        <strain evidence="1">UT_120444</strain>
    </source>
</reference>